<protein>
    <submittedName>
        <fullName evidence="4">T9SS type A sorting domain-containing protein</fullName>
    </submittedName>
</protein>
<evidence type="ECO:0000313" key="4">
    <source>
        <dbReference type="EMBL" id="MFD2601461.1"/>
    </source>
</evidence>
<evidence type="ECO:0000256" key="2">
    <source>
        <dbReference type="SAM" id="SignalP"/>
    </source>
</evidence>
<dbReference type="Gene3D" id="2.60.120.890">
    <property type="entry name" value="BT2081, beta-jelly-roll domain"/>
    <property type="match status" value="1"/>
</dbReference>
<feature type="domain" description="Secretion system C-terminal sorting" evidence="3">
    <location>
        <begin position="222"/>
        <end position="287"/>
    </location>
</feature>
<organism evidence="4 5">
    <name type="scientific">Flavobacterium suzhouense</name>
    <dbReference type="NCBI Taxonomy" id="1529638"/>
    <lineage>
        <taxon>Bacteria</taxon>
        <taxon>Pseudomonadati</taxon>
        <taxon>Bacteroidota</taxon>
        <taxon>Flavobacteriia</taxon>
        <taxon>Flavobacteriales</taxon>
        <taxon>Flavobacteriaceae</taxon>
        <taxon>Flavobacterium</taxon>
    </lineage>
</organism>
<name>A0ABW5NQY2_9FLAO</name>
<keyword evidence="1 2" id="KW-0732">Signal</keyword>
<dbReference type="Pfam" id="PF18962">
    <property type="entry name" value="Por_Secre_tail"/>
    <property type="match status" value="1"/>
</dbReference>
<evidence type="ECO:0000256" key="1">
    <source>
        <dbReference type="ARBA" id="ARBA00022729"/>
    </source>
</evidence>
<dbReference type="NCBIfam" id="TIGR04183">
    <property type="entry name" value="Por_Secre_tail"/>
    <property type="match status" value="1"/>
</dbReference>
<evidence type="ECO:0000259" key="3">
    <source>
        <dbReference type="Pfam" id="PF18962"/>
    </source>
</evidence>
<comment type="caution">
    <text evidence="4">The sequence shown here is derived from an EMBL/GenBank/DDBJ whole genome shotgun (WGS) entry which is preliminary data.</text>
</comment>
<dbReference type="RefSeq" id="WP_379820041.1">
    <property type="nucleotide sequence ID" value="NZ_JBHUMD010000006.1"/>
</dbReference>
<keyword evidence="5" id="KW-1185">Reference proteome</keyword>
<feature type="chain" id="PRO_5045261945" evidence="2">
    <location>
        <begin position="20"/>
        <end position="289"/>
    </location>
</feature>
<feature type="signal peptide" evidence="2">
    <location>
        <begin position="1"/>
        <end position="19"/>
    </location>
</feature>
<dbReference type="Proteomes" id="UP001597480">
    <property type="component" value="Unassembled WGS sequence"/>
</dbReference>
<accession>A0ABW5NQY2</accession>
<dbReference type="InterPro" id="IPR038653">
    <property type="entry name" value="Put_CMD_sf"/>
</dbReference>
<dbReference type="InterPro" id="IPR026444">
    <property type="entry name" value="Secre_tail"/>
</dbReference>
<sequence length="289" mass="32401">MKKTITLMLILTMSALANAQLQNTDFEQWQNDPSDPNFPNKPNGWIITDGFSEAPHCIYPPATDAQNGDYALTLGIWYHYVKDAAKQTVPIDYRPSALKGYYKYTDNIIQGNSGPVNDVAQVNIYLTKWNVALSQNDTIGKGTINLNESIDYSSFTCPVTYTSNETPDNVSVYLDCTRIKRAGETENLIRMEGNGSYFTVDNITLEQSTVGLEEFTVNNIEIYPNPARDKVTISNFTGQAELYDITGKLVMSKSLTEDKTITTEQLQKGIYTIRLTDKTNTSYSKLIKD</sequence>
<reference evidence="5" key="1">
    <citation type="journal article" date="2019" name="Int. J. Syst. Evol. Microbiol.">
        <title>The Global Catalogue of Microorganisms (GCM) 10K type strain sequencing project: providing services to taxonomists for standard genome sequencing and annotation.</title>
        <authorList>
            <consortium name="The Broad Institute Genomics Platform"/>
            <consortium name="The Broad Institute Genome Sequencing Center for Infectious Disease"/>
            <person name="Wu L."/>
            <person name="Ma J."/>
        </authorList>
    </citation>
    <scope>NUCLEOTIDE SEQUENCE [LARGE SCALE GENOMIC DNA]</scope>
    <source>
        <strain evidence="5">KCTC 42107</strain>
    </source>
</reference>
<evidence type="ECO:0000313" key="5">
    <source>
        <dbReference type="Proteomes" id="UP001597480"/>
    </source>
</evidence>
<proteinExistence type="predicted"/>
<dbReference type="EMBL" id="JBHUMD010000006">
    <property type="protein sequence ID" value="MFD2601461.1"/>
    <property type="molecule type" value="Genomic_DNA"/>
</dbReference>
<gene>
    <name evidence="4" type="ORF">ACFSR3_05280</name>
</gene>